<dbReference type="Pfam" id="PF14520">
    <property type="entry name" value="HHH_5"/>
    <property type="match status" value="1"/>
</dbReference>
<evidence type="ECO:0000259" key="8">
    <source>
        <dbReference type="Pfam" id="PF07499"/>
    </source>
</evidence>
<dbReference type="HAMAP" id="MF_00031">
    <property type="entry name" value="DNA_HJ_migration_RuvA"/>
    <property type="match status" value="1"/>
</dbReference>
<dbReference type="Pfam" id="PF07499">
    <property type="entry name" value="RuvA_C"/>
    <property type="match status" value="1"/>
</dbReference>
<dbReference type="GO" id="GO:0005524">
    <property type="term" value="F:ATP binding"/>
    <property type="evidence" value="ECO:0007669"/>
    <property type="project" value="InterPro"/>
</dbReference>
<comment type="function">
    <text evidence="6">The RuvA-RuvB-RuvC complex processes Holliday junction (HJ) DNA during genetic recombination and DNA repair, while the RuvA-RuvB complex plays an important role in the rescue of blocked DNA replication forks via replication fork reversal (RFR). RuvA specifically binds to HJ cruciform DNA, conferring on it an open structure. The RuvB hexamer acts as an ATP-dependent pump, pulling dsDNA into and through the RuvAB complex. HJ branch migration allows RuvC to scan DNA until it finds its consensus sequence, where it cleaves and resolves the cruciform DNA.</text>
</comment>
<feature type="domain" description="DNA helicase Holliday junction RuvA type" evidence="7">
    <location>
        <begin position="4"/>
        <end position="59"/>
    </location>
</feature>
<dbReference type="InterPro" id="IPR011114">
    <property type="entry name" value="RuvA_C"/>
</dbReference>
<dbReference type="SUPFAM" id="SSF47781">
    <property type="entry name" value="RuvA domain 2-like"/>
    <property type="match status" value="1"/>
</dbReference>
<evidence type="ECO:0000256" key="2">
    <source>
        <dbReference type="ARBA" id="ARBA00022763"/>
    </source>
</evidence>
<proteinExistence type="inferred from homology"/>
<keyword evidence="9" id="KW-0067">ATP-binding</keyword>
<dbReference type="GO" id="GO:0006281">
    <property type="term" value="P:DNA repair"/>
    <property type="evidence" value="ECO:0007669"/>
    <property type="project" value="UniProtKB-UniRule"/>
</dbReference>
<dbReference type="AlphaFoldDB" id="A0AAI8AMK4"/>
<dbReference type="InterPro" id="IPR012340">
    <property type="entry name" value="NA-bd_OB-fold"/>
</dbReference>
<sequence>MEIYKFGKIVSKSKNYLILEQNYVGHLIYVPNIDRFEKDESKKIYIYKYENEYSKTTYGFENFRERILFEDLISVQGIGPKTAIAILNQGWETAMSYIADGDWKRISEFPYLNVKNAKQIVFEFQNKYIKIFQNYQKTLNKDKVINVEEEVTFSSKTVLEDKIAKELEDTLKILGFQKKQINYALSKVQANNDFELLVEEAIKLISNAREFRN</sequence>
<keyword evidence="1 6" id="KW-0963">Cytoplasm</keyword>
<keyword evidence="9" id="KW-0378">Hydrolase</keyword>
<comment type="caution">
    <text evidence="6">Lacks conserved residue(s) required for the propagation of feature annotation.</text>
</comment>
<evidence type="ECO:0000256" key="1">
    <source>
        <dbReference type="ARBA" id="ARBA00022490"/>
    </source>
</evidence>
<feature type="domain" description="Holliday junction DNA helicase RuvA C-terminal" evidence="8">
    <location>
        <begin position="165"/>
        <end position="206"/>
    </location>
</feature>
<dbReference type="NCBIfam" id="TIGR00084">
    <property type="entry name" value="ruvA"/>
    <property type="match status" value="1"/>
</dbReference>
<accession>A0AAI8AMK4</accession>
<comment type="subunit">
    <text evidence="6">Homotetramer. Forms an RuvA(8)-RuvB(12)-Holliday junction (HJ) complex. HJ DNA is sandwiched between 2 RuvA tetramers; dsDNA enters through RuvA and exits via RuvB. An RuvB hexamer assembles on each DNA strand where it exits the tetramer. Each RuvB hexamer is contacted by two RuvA subunits (via domain III) on 2 adjacent RuvB subunits; this complex drives branch migration. In the full resolvosome a probable DNA-RuvA(4)-RuvB(12)-RuvC(2) complex forms which resolves the HJ.</text>
</comment>
<comment type="subcellular location">
    <subcellularLocation>
        <location evidence="6">Cytoplasm</location>
    </subcellularLocation>
</comment>
<dbReference type="GO" id="GO:0000400">
    <property type="term" value="F:four-way junction DNA binding"/>
    <property type="evidence" value="ECO:0007669"/>
    <property type="project" value="UniProtKB-UniRule"/>
</dbReference>
<evidence type="ECO:0000256" key="6">
    <source>
        <dbReference type="HAMAP-Rule" id="MF_00031"/>
    </source>
</evidence>
<dbReference type="Gene3D" id="2.40.50.140">
    <property type="entry name" value="Nucleic acid-binding proteins"/>
    <property type="match status" value="1"/>
</dbReference>
<dbReference type="InterPro" id="IPR000085">
    <property type="entry name" value="RuvA"/>
</dbReference>
<dbReference type="InterPro" id="IPR010994">
    <property type="entry name" value="RuvA_2-like"/>
</dbReference>
<dbReference type="GO" id="GO:0006310">
    <property type="term" value="P:DNA recombination"/>
    <property type="evidence" value="ECO:0007669"/>
    <property type="project" value="UniProtKB-UniRule"/>
</dbReference>
<dbReference type="EMBL" id="CP003914">
    <property type="protein sequence ID" value="AFX74222.1"/>
    <property type="molecule type" value="Genomic_DNA"/>
</dbReference>
<dbReference type="InterPro" id="IPR013849">
    <property type="entry name" value="DNA_helicase_Holl-junc_RuvA_I"/>
</dbReference>
<organism evidence="9 10">
    <name type="scientific">Mesomycoplasma hyorhinis SK76</name>
    <dbReference type="NCBI Taxonomy" id="1118964"/>
    <lineage>
        <taxon>Bacteria</taxon>
        <taxon>Bacillati</taxon>
        <taxon>Mycoplasmatota</taxon>
        <taxon>Mycoplasmoidales</taxon>
        <taxon>Metamycoplasmataceae</taxon>
        <taxon>Mesomycoplasma</taxon>
    </lineage>
</organism>
<reference evidence="9 10" key="1">
    <citation type="journal article" date="2013" name="Genome Announc.">
        <title>Complete Genome Sequence of Mycoplasma hyorhinis Strain SK76.</title>
        <authorList>
            <person name="Goodison S."/>
            <person name="Urquidi V."/>
            <person name="Kumar D."/>
            <person name="Reyes L."/>
            <person name="Rosser C.J."/>
        </authorList>
    </citation>
    <scope>NUCLEOTIDE SEQUENCE [LARGE SCALE GENOMIC DNA]</scope>
    <source>
        <strain evidence="9 10">SK76</strain>
    </source>
</reference>
<protein>
    <recommendedName>
        <fullName evidence="6">Holliday junction branch migration complex subunit RuvA</fullName>
    </recommendedName>
</protein>
<keyword evidence="9" id="KW-0347">Helicase</keyword>
<evidence type="ECO:0000313" key="10">
    <source>
        <dbReference type="Proteomes" id="UP000009399"/>
    </source>
</evidence>
<name>A0AAI8AMK4_MESHY</name>
<evidence type="ECO:0000259" key="7">
    <source>
        <dbReference type="Pfam" id="PF01330"/>
    </source>
</evidence>
<comment type="similarity">
    <text evidence="6">Belongs to the RuvA family.</text>
</comment>
<evidence type="ECO:0000256" key="5">
    <source>
        <dbReference type="ARBA" id="ARBA00023204"/>
    </source>
</evidence>
<dbReference type="GO" id="GO:0009378">
    <property type="term" value="F:four-way junction helicase activity"/>
    <property type="evidence" value="ECO:0007669"/>
    <property type="project" value="InterPro"/>
</dbReference>
<comment type="domain">
    <text evidence="6">Has three domains with a flexible linker between the domains II and III and assumes an 'L' shape. Domain III is highly mobile and contacts RuvB.</text>
</comment>
<keyword evidence="2 6" id="KW-0227">DNA damage</keyword>
<dbReference type="GeneID" id="93248415"/>
<dbReference type="GO" id="GO:0009379">
    <property type="term" value="C:Holliday junction helicase complex"/>
    <property type="evidence" value="ECO:0007669"/>
    <property type="project" value="InterPro"/>
</dbReference>
<dbReference type="Gene3D" id="1.10.150.20">
    <property type="entry name" value="5' to 3' exonuclease, C-terminal subdomain"/>
    <property type="match status" value="1"/>
</dbReference>
<feature type="region of interest" description="Domain III" evidence="6">
    <location>
        <begin position="157"/>
        <end position="213"/>
    </location>
</feature>
<keyword evidence="3 6" id="KW-0238">DNA-binding</keyword>
<dbReference type="Pfam" id="PF01330">
    <property type="entry name" value="RuvA_N"/>
    <property type="match status" value="1"/>
</dbReference>
<evidence type="ECO:0000256" key="4">
    <source>
        <dbReference type="ARBA" id="ARBA00023172"/>
    </source>
</evidence>
<gene>
    <name evidence="6" type="primary">ruvA</name>
    <name evidence="9" type="ORF">MOS_295</name>
</gene>
<keyword evidence="5 6" id="KW-0234">DNA repair</keyword>
<dbReference type="GO" id="GO:0005737">
    <property type="term" value="C:cytoplasm"/>
    <property type="evidence" value="ECO:0007669"/>
    <property type="project" value="UniProtKB-SubCell"/>
</dbReference>
<keyword evidence="9" id="KW-0547">Nucleotide-binding</keyword>
<dbReference type="KEGG" id="mhs:MOS_295"/>
<dbReference type="Proteomes" id="UP000009399">
    <property type="component" value="Chromosome"/>
</dbReference>
<dbReference type="GO" id="GO:0048476">
    <property type="term" value="C:Holliday junction resolvase complex"/>
    <property type="evidence" value="ECO:0007669"/>
    <property type="project" value="UniProtKB-UniRule"/>
</dbReference>
<evidence type="ECO:0000256" key="3">
    <source>
        <dbReference type="ARBA" id="ARBA00023125"/>
    </source>
</evidence>
<dbReference type="RefSeq" id="WP_013302094.1">
    <property type="nucleotide sequence ID" value="NC_019552.1"/>
</dbReference>
<evidence type="ECO:0000313" key="9">
    <source>
        <dbReference type="EMBL" id="AFX74222.1"/>
    </source>
</evidence>
<keyword evidence="4 6" id="KW-0233">DNA recombination</keyword>